<feature type="domain" description="C2H2-type" evidence="9">
    <location>
        <begin position="15"/>
        <end position="42"/>
    </location>
</feature>
<evidence type="ECO:0000256" key="2">
    <source>
        <dbReference type="ARBA" id="ARBA00022737"/>
    </source>
</evidence>
<dbReference type="STRING" id="106549.A0A540N0Z2"/>
<gene>
    <name evidence="10" type="ORF">C1H46_009699</name>
</gene>
<feature type="domain" description="C2H2-type" evidence="9">
    <location>
        <begin position="73"/>
        <end position="95"/>
    </location>
</feature>
<dbReference type="Gene3D" id="3.30.160.60">
    <property type="entry name" value="Classic Zinc Finger"/>
    <property type="match status" value="1"/>
</dbReference>
<dbReference type="GO" id="GO:0005634">
    <property type="term" value="C:nucleus"/>
    <property type="evidence" value="ECO:0007669"/>
    <property type="project" value="TreeGrafter"/>
</dbReference>
<dbReference type="GO" id="GO:0000976">
    <property type="term" value="F:transcription cis-regulatory region binding"/>
    <property type="evidence" value="ECO:0007669"/>
    <property type="project" value="TreeGrafter"/>
</dbReference>
<organism evidence="10 11">
    <name type="scientific">Malus baccata</name>
    <name type="common">Siberian crab apple</name>
    <name type="synonym">Pyrus baccata</name>
    <dbReference type="NCBI Taxonomy" id="106549"/>
    <lineage>
        <taxon>Eukaryota</taxon>
        <taxon>Viridiplantae</taxon>
        <taxon>Streptophyta</taxon>
        <taxon>Embryophyta</taxon>
        <taxon>Tracheophyta</taxon>
        <taxon>Spermatophyta</taxon>
        <taxon>Magnoliopsida</taxon>
        <taxon>eudicotyledons</taxon>
        <taxon>Gunneridae</taxon>
        <taxon>Pentapetalae</taxon>
        <taxon>rosids</taxon>
        <taxon>fabids</taxon>
        <taxon>Rosales</taxon>
        <taxon>Rosaceae</taxon>
        <taxon>Amygdaloideae</taxon>
        <taxon>Maleae</taxon>
        <taxon>Malus</taxon>
    </lineage>
</organism>
<name>A0A540N0Z2_MALBA</name>
<evidence type="ECO:0000313" key="11">
    <source>
        <dbReference type="Proteomes" id="UP000315295"/>
    </source>
</evidence>
<dbReference type="PANTHER" id="PTHR45988:SF1">
    <property type="entry name" value="ZINC FINGER PROTEIN AZF2"/>
    <property type="match status" value="1"/>
</dbReference>
<reference evidence="10 11" key="1">
    <citation type="journal article" date="2019" name="G3 (Bethesda)">
        <title>Sequencing of a Wild Apple (Malus baccata) Genome Unravels the Differences Between Cultivated and Wild Apple Species Regarding Disease Resistance and Cold Tolerance.</title>
        <authorList>
            <person name="Chen X."/>
        </authorList>
    </citation>
    <scope>NUCLEOTIDE SEQUENCE [LARGE SCALE GENOMIC DNA]</scope>
    <source>
        <strain evidence="11">cv. Shandingzi</strain>
        <tissue evidence="10">Leaves</tissue>
    </source>
</reference>
<evidence type="ECO:0000256" key="1">
    <source>
        <dbReference type="ARBA" id="ARBA00022723"/>
    </source>
</evidence>
<keyword evidence="1" id="KW-0479">Metal-binding</keyword>
<accession>A0A540N0Z2</accession>
<keyword evidence="2" id="KW-0677">Repeat</keyword>
<dbReference type="PANTHER" id="PTHR45988">
    <property type="entry name" value="C2H2 TYPE ZINC FINGER TRANSCRIPTION FACTOR FAMILY-RELATED"/>
    <property type="match status" value="1"/>
</dbReference>
<evidence type="ECO:0000256" key="3">
    <source>
        <dbReference type="ARBA" id="ARBA00022771"/>
    </source>
</evidence>
<dbReference type="AlphaFoldDB" id="A0A540N0Z2"/>
<keyword evidence="3 7" id="KW-0863">Zinc-finger</keyword>
<keyword evidence="5" id="KW-0805">Transcription regulation</keyword>
<dbReference type="Proteomes" id="UP000315295">
    <property type="component" value="Unassembled WGS sequence"/>
</dbReference>
<keyword evidence="6" id="KW-0804">Transcription</keyword>
<dbReference type="SMART" id="SM00355">
    <property type="entry name" value="ZnF_C2H2"/>
    <property type="match status" value="2"/>
</dbReference>
<sequence>MEPSTSAAPPANLSYKCFVCDKGFSSYQALGGHKASHRKGSAAGSVVKGPSTSSTTTTSATATTTATPSGRSHQCSICHKSFPTGQALGGHKRCHYNGGAAGSTATTSSITSSEGVASTSHAISHGHPRETFDLNLPALPEFSRDFFVSGEDEVESPHPTKKPRLLLMVKPKMEISQDQQN</sequence>
<dbReference type="InterPro" id="IPR044653">
    <property type="entry name" value="AZF1/2/3-like"/>
</dbReference>
<dbReference type="PROSITE" id="PS50157">
    <property type="entry name" value="ZINC_FINGER_C2H2_2"/>
    <property type="match status" value="2"/>
</dbReference>
<feature type="compositionally biased region" description="Low complexity" evidence="8">
    <location>
        <begin position="51"/>
        <end position="67"/>
    </location>
</feature>
<dbReference type="InterPro" id="IPR013087">
    <property type="entry name" value="Znf_C2H2_type"/>
</dbReference>
<keyword evidence="4" id="KW-0862">Zinc</keyword>
<evidence type="ECO:0000259" key="9">
    <source>
        <dbReference type="PROSITE" id="PS50157"/>
    </source>
</evidence>
<dbReference type="SUPFAM" id="SSF57667">
    <property type="entry name" value="beta-beta-alpha zinc fingers"/>
    <property type="match status" value="1"/>
</dbReference>
<dbReference type="GO" id="GO:0008270">
    <property type="term" value="F:zinc ion binding"/>
    <property type="evidence" value="ECO:0007669"/>
    <property type="project" value="UniProtKB-KW"/>
</dbReference>
<dbReference type="InterPro" id="IPR036236">
    <property type="entry name" value="Znf_C2H2_sf"/>
</dbReference>
<proteinExistence type="predicted"/>
<protein>
    <recommendedName>
        <fullName evidence="9">C2H2-type domain-containing protein</fullName>
    </recommendedName>
</protein>
<dbReference type="Pfam" id="PF13912">
    <property type="entry name" value="zf-C2H2_6"/>
    <property type="match status" value="2"/>
</dbReference>
<evidence type="ECO:0000256" key="7">
    <source>
        <dbReference type="PROSITE-ProRule" id="PRU00042"/>
    </source>
</evidence>
<comment type="caution">
    <text evidence="10">The sequence shown here is derived from an EMBL/GenBank/DDBJ whole genome shotgun (WGS) entry which is preliminary data.</text>
</comment>
<evidence type="ECO:0000256" key="8">
    <source>
        <dbReference type="SAM" id="MobiDB-lite"/>
    </source>
</evidence>
<evidence type="ECO:0000313" key="10">
    <source>
        <dbReference type="EMBL" id="TQE04716.1"/>
    </source>
</evidence>
<evidence type="ECO:0000256" key="6">
    <source>
        <dbReference type="ARBA" id="ARBA00023163"/>
    </source>
</evidence>
<evidence type="ECO:0000256" key="4">
    <source>
        <dbReference type="ARBA" id="ARBA00022833"/>
    </source>
</evidence>
<keyword evidence="11" id="KW-1185">Reference proteome</keyword>
<feature type="region of interest" description="Disordered" evidence="8">
    <location>
        <begin position="100"/>
        <end position="123"/>
    </location>
</feature>
<feature type="region of interest" description="Disordered" evidence="8">
    <location>
        <begin position="35"/>
        <end position="73"/>
    </location>
</feature>
<evidence type="ECO:0000256" key="5">
    <source>
        <dbReference type="ARBA" id="ARBA00023015"/>
    </source>
</evidence>
<feature type="compositionally biased region" description="Low complexity" evidence="8">
    <location>
        <begin position="102"/>
        <end position="113"/>
    </location>
</feature>
<dbReference type="EMBL" id="VIEB01000135">
    <property type="protein sequence ID" value="TQE04716.1"/>
    <property type="molecule type" value="Genomic_DNA"/>
</dbReference>
<dbReference type="PROSITE" id="PS00028">
    <property type="entry name" value="ZINC_FINGER_C2H2_1"/>
    <property type="match status" value="2"/>
</dbReference>
<dbReference type="GO" id="GO:0003700">
    <property type="term" value="F:DNA-binding transcription factor activity"/>
    <property type="evidence" value="ECO:0007669"/>
    <property type="project" value="InterPro"/>
</dbReference>